<evidence type="ECO:0000313" key="1">
    <source>
        <dbReference type="EMBL" id="AWK13521.1"/>
    </source>
</evidence>
<evidence type="ECO:0000313" key="3">
    <source>
        <dbReference type="Proteomes" id="UP000261875"/>
    </source>
</evidence>
<evidence type="ECO:0000313" key="2">
    <source>
        <dbReference type="EMBL" id="AWK14178.1"/>
    </source>
</evidence>
<dbReference type="KEGG" id="fsm:CCS41_06275"/>
<gene>
    <name evidence="1" type="ORF">CCS41_01800</name>
    <name evidence="2" type="ORF">CCS41_06275</name>
</gene>
<dbReference type="KEGG" id="fsm:CCS41_01800"/>
<reference evidence="1 3" key="1">
    <citation type="submission" date="2017-05" db="EMBL/GenBank/DDBJ databases">
        <title>Genome sequence of Candidatus Fukatsuia symbiotica and Candidatus Hamiltonella defensa from Acyrthosiphon pisum strain 5D.</title>
        <authorList>
            <person name="Patel V.A."/>
            <person name="Chevignon G."/>
            <person name="Russell J.A."/>
            <person name="Oliver K.M."/>
        </authorList>
    </citation>
    <scope>NUCLEOTIDE SEQUENCE [LARGE SCALE GENOMIC DNA]</scope>
    <source>
        <strain evidence="1 3">5D</strain>
    </source>
</reference>
<organism evidence="1 3">
    <name type="scientific">Candidatus Fukatsuia symbiotica</name>
    <dbReference type="NCBI Taxonomy" id="1878942"/>
    <lineage>
        <taxon>Bacteria</taxon>
        <taxon>Pseudomonadati</taxon>
        <taxon>Pseudomonadota</taxon>
        <taxon>Gammaproteobacteria</taxon>
        <taxon>Enterobacterales</taxon>
        <taxon>Yersiniaceae</taxon>
        <taxon>Candidatus Fukatsuia</taxon>
    </lineage>
</organism>
<protein>
    <submittedName>
        <fullName evidence="1">Uncharacterized protein</fullName>
    </submittedName>
</protein>
<dbReference type="EMBL" id="CP021659">
    <property type="protein sequence ID" value="AWK14178.1"/>
    <property type="molecule type" value="Genomic_DNA"/>
</dbReference>
<dbReference type="EMBL" id="CP021659">
    <property type="protein sequence ID" value="AWK13521.1"/>
    <property type="molecule type" value="Genomic_DNA"/>
</dbReference>
<sequence>MPITDNNFSLARKETNKVLSNQHHTSKSTLQRIVEVSQSVEELTKNLIQKVKENPQQDISITEYQENSHYLDKETIASLKKLAERYNGFYKMAFCQADFTSRSLKNLELATRGVCSPLVETWLGMRDPLLQNNFFNFIKTEDGAKKIAQLNIKTLITFTKNETQDEYELRYFSEDNRKLIELIKYFGENDSDIIKLAKENVFIKNKESIRELVSIFNKNHKEFVEFVKIIAQDDSFINKLVNKHNIINDEKITESLVQYYSLHKSEIHDLVLEAYLTK</sequence>
<dbReference type="Proteomes" id="UP000261875">
    <property type="component" value="Chromosome"/>
</dbReference>
<name>A0A2U8I339_9GAMM</name>
<proteinExistence type="predicted"/>
<keyword evidence="3" id="KW-1185">Reference proteome</keyword>
<accession>A0A2U8I339</accession>
<dbReference type="AlphaFoldDB" id="A0A2U8I339"/>
<dbReference type="RefSeq" id="WP_119797083.1">
    <property type="nucleotide sequence ID" value="NZ_CP021659.1"/>
</dbReference>